<organism evidence="18 19">
    <name type="scientific">Rheinheimera tangshanensis</name>
    <dbReference type="NCBI Taxonomy" id="400153"/>
    <lineage>
        <taxon>Bacteria</taxon>
        <taxon>Pseudomonadati</taxon>
        <taxon>Pseudomonadota</taxon>
        <taxon>Gammaproteobacteria</taxon>
        <taxon>Chromatiales</taxon>
        <taxon>Chromatiaceae</taxon>
        <taxon>Rheinheimera</taxon>
    </lineage>
</organism>
<comment type="similarity">
    <text evidence="12 14">Belongs to the TonB-dependent receptor family.</text>
</comment>
<keyword evidence="18" id="KW-0675">Receptor</keyword>
<evidence type="ECO:0000256" key="1">
    <source>
        <dbReference type="ARBA" id="ARBA00004571"/>
    </source>
</evidence>
<keyword evidence="2 12" id="KW-0813">Transport</keyword>
<dbReference type="Pfam" id="PF00593">
    <property type="entry name" value="TonB_dep_Rec_b-barrel"/>
    <property type="match status" value="1"/>
</dbReference>
<sequence length="779" mass="85628">MALHHKHLLALAVSSALGLSVPVVAEEAAAAAAEEQEVEVLAITGKRISYANNSTDEAIKNTKAPIGNVLDLVSQLPGISVGQGDAFGGDDWSTTISMRGFNVNLNEQQLGITVDGLPNGGSGYGGGSKANRYLDTENTAFVEVGQGTSDIASASLDALGGTLNFVSNNPLAEENLSVGVTGGDHNARRYYTRFDTGQIGGNTTAYFSLSDSFNNRWIGSGSNGFTDRLHGEVKTVTELENTTITARFSYDDAEEDNYNTVSLAQFFENPEWDRLTNVWTGNPDVDQNFAEVWSTLRENSFTYVKIDTDLSDSLNLTVTPYVHMQSGRGDWMPPYQVYVEDAAGNRVSRGTGNGTLTPYQYVNAEGQPILDPNADLTGATRVSSYRHTHYEKDRYGLTSELKWAMENHELRLGAWLEQQDRDESRDWHNVIDPKQYHYFDNQPYWVHYDRTYETDTQKIYLQDQISWNDFTVTLGVKQFYVDVSRKDNIVAGNEGKLDSDSDLLPSLGFVYRLNESYEVFGGYAENFKAISDAILETDQDFGSLEAETAENIDLGLRYFGDDLSLSLTYYDVQFDNRITFLQPGANGAGPDYLNELDGTYVNVGGIESNGLEASLNWEFMQGWSLYSALTSNNAEYSQSINTLVLDDDGNVVTGPDGKPAINPAAIFEGDKVAGSPETMLSLSLRYQGDAYRAGLTAKRTDTYFGAALGGNKDEIPASTVMDFYVGYSKDLSSKDMFKGLDLSLVLNNLNDEDYLAGGQEGAYYLGAERTATVTLKLDF</sequence>
<evidence type="ECO:0000313" key="18">
    <source>
        <dbReference type="EMBL" id="TXK78036.1"/>
    </source>
</evidence>
<feature type="short sequence motif" description="TonB C-terminal box" evidence="13">
    <location>
        <begin position="762"/>
        <end position="779"/>
    </location>
</feature>
<dbReference type="OrthoDB" id="15609at2"/>
<keyword evidence="6 15" id="KW-0732">Signal</keyword>
<dbReference type="RefSeq" id="WP_147905365.1">
    <property type="nucleotide sequence ID" value="NZ_BAAAGC010000006.1"/>
</dbReference>
<dbReference type="Gene3D" id="2.40.170.20">
    <property type="entry name" value="TonB-dependent receptor, beta-barrel domain"/>
    <property type="match status" value="1"/>
</dbReference>
<evidence type="ECO:0000256" key="6">
    <source>
        <dbReference type="ARBA" id="ARBA00022729"/>
    </source>
</evidence>
<dbReference type="AlphaFoldDB" id="A0A5C8LL03"/>
<dbReference type="PANTHER" id="PTHR32552:SF89">
    <property type="entry name" value="CATECHOLATE SIDEROPHORE RECEPTOR FIU"/>
    <property type="match status" value="1"/>
</dbReference>
<accession>A0A5C8LL03</accession>
<dbReference type="PROSITE" id="PS52016">
    <property type="entry name" value="TONB_DEPENDENT_REC_3"/>
    <property type="match status" value="1"/>
</dbReference>
<keyword evidence="5 12" id="KW-0812">Transmembrane</keyword>
<evidence type="ECO:0000256" key="8">
    <source>
        <dbReference type="ARBA" id="ARBA00023065"/>
    </source>
</evidence>
<comment type="subcellular location">
    <subcellularLocation>
        <location evidence="1 12">Cell outer membrane</location>
        <topology evidence="1 12">Multi-pass membrane protein</topology>
    </subcellularLocation>
</comment>
<gene>
    <name evidence="18" type="ORF">FU839_17285</name>
</gene>
<evidence type="ECO:0000256" key="3">
    <source>
        <dbReference type="ARBA" id="ARBA00022452"/>
    </source>
</evidence>
<evidence type="ECO:0000256" key="5">
    <source>
        <dbReference type="ARBA" id="ARBA00022692"/>
    </source>
</evidence>
<evidence type="ECO:0000256" key="7">
    <source>
        <dbReference type="ARBA" id="ARBA00023004"/>
    </source>
</evidence>
<feature type="domain" description="TonB-dependent receptor-like beta-barrel" evidence="16">
    <location>
        <begin position="294"/>
        <end position="749"/>
    </location>
</feature>
<keyword evidence="19" id="KW-1185">Reference proteome</keyword>
<keyword evidence="3 12" id="KW-1134">Transmembrane beta strand</keyword>
<name>A0A5C8LL03_9GAMM</name>
<evidence type="ECO:0000259" key="16">
    <source>
        <dbReference type="Pfam" id="PF00593"/>
    </source>
</evidence>
<evidence type="ECO:0000256" key="15">
    <source>
        <dbReference type="SAM" id="SignalP"/>
    </source>
</evidence>
<dbReference type="InterPro" id="IPR037066">
    <property type="entry name" value="Plug_dom_sf"/>
</dbReference>
<keyword evidence="10 12" id="KW-0472">Membrane</keyword>
<evidence type="ECO:0000256" key="14">
    <source>
        <dbReference type="RuleBase" id="RU003357"/>
    </source>
</evidence>
<dbReference type="PROSITE" id="PS01156">
    <property type="entry name" value="TONB_DEPENDENT_REC_2"/>
    <property type="match status" value="1"/>
</dbReference>
<dbReference type="Pfam" id="PF07715">
    <property type="entry name" value="Plug"/>
    <property type="match status" value="1"/>
</dbReference>
<dbReference type="PANTHER" id="PTHR32552">
    <property type="entry name" value="FERRICHROME IRON RECEPTOR-RELATED"/>
    <property type="match status" value="1"/>
</dbReference>
<protein>
    <submittedName>
        <fullName evidence="18">TonB-dependent receptor</fullName>
    </submittedName>
</protein>
<dbReference type="InterPro" id="IPR012910">
    <property type="entry name" value="Plug_dom"/>
</dbReference>
<dbReference type="InterPro" id="IPR010917">
    <property type="entry name" value="TonB_rcpt_CS"/>
</dbReference>
<keyword evidence="11 12" id="KW-0998">Cell outer membrane</keyword>
<reference evidence="18 19" key="1">
    <citation type="submission" date="2019-08" db="EMBL/GenBank/DDBJ databases">
        <title>Draft genome analysis of Rheinheimera tangshanensis isolated from the roots of fresh rice plants (Oryza sativa).</title>
        <authorList>
            <person name="Yu Q."/>
            <person name="Qi Y."/>
            <person name="Zhang H."/>
            <person name="Pu J."/>
        </authorList>
    </citation>
    <scope>NUCLEOTIDE SEQUENCE [LARGE SCALE GENOMIC DNA]</scope>
    <source>
        <strain evidence="18 19">JA3-B52</strain>
    </source>
</reference>
<feature type="domain" description="TonB-dependent receptor plug" evidence="17">
    <location>
        <begin position="56"/>
        <end position="161"/>
    </location>
</feature>
<keyword evidence="8" id="KW-0406">Ion transport</keyword>
<evidence type="ECO:0000256" key="11">
    <source>
        <dbReference type="ARBA" id="ARBA00023237"/>
    </source>
</evidence>
<dbReference type="InterPro" id="IPR036942">
    <property type="entry name" value="Beta-barrel_TonB_sf"/>
</dbReference>
<evidence type="ECO:0000259" key="17">
    <source>
        <dbReference type="Pfam" id="PF07715"/>
    </source>
</evidence>
<evidence type="ECO:0000256" key="10">
    <source>
        <dbReference type="ARBA" id="ARBA00023136"/>
    </source>
</evidence>
<proteinExistence type="inferred from homology"/>
<evidence type="ECO:0000256" key="12">
    <source>
        <dbReference type="PROSITE-ProRule" id="PRU01360"/>
    </source>
</evidence>
<dbReference type="EMBL" id="VRLR01000015">
    <property type="protein sequence ID" value="TXK78036.1"/>
    <property type="molecule type" value="Genomic_DNA"/>
</dbReference>
<dbReference type="Gene3D" id="2.170.130.10">
    <property type="entry name" value="TonB-dependent receptor, plug domain"/>
    <property type="match status" value="1"/>
</dbReference>
<comment type="caution">
    <text evidence="18">The sequence shown here is derived from an EMBL/GenBank/DDBJ whole genome shotgun (WGS) entry which is preliminary data.</text>
</comment>
<keyword evidence="7" id="KW-0408">Iron</keyword>
<keyword evidence="4" id="KW-0410">Iron transport</keyword>
<evidence type="ECO:0000256" key="2">
    <source>
        <dbReference type="ARBA" id="ARBA00022448"/>
    </source>
</evidence>
<evidence type="ECO:0000256" key="4">
    <source>
        <dbReference type="ARBA" id="ARBA00022496"/>
    </source>
</evidence>
<dbReference type="InterPro" id="IPR039426">
    <property type="entry name" value="TonB-dep_rcpt-like"/>
</dbReference>
<dbReference type="InterPro" id="IPR000531">
    <property type="entry name" value="Beta-barrel_TonB"/>
</dbReference>
<evidence type="ECO:0000256" key="13">
    <source>
        <dbReference type="PROSITE-ProRule" id="PRU10144"/>
    </source>
</evidence>
<evidence type="ECO:0000313" key="19">
    <source>
        <dbReference type="Proteomes" id="UP000321814"/>
    </source>
</evidence>
<feature type="chain" id="PRO_5022700221" evidence="15">
    <location>
        <begin position="26"/>
        <end position="779"/>
    </location>
</feature>
<dbReference type="SUPFAM" id="SSF56935">
    <property type="entry name" value="Porins"/>
    <property type="match status" value="1"/>
</dbReference>
<keyword evidence="9 14" id="KW-0798">TonB box</keyword>
<dbReference type="GO" id="GO:0015344">
    <property type="term" value="F:siderophore uptake transmembrane transporter activity"/>
    <property type="evidence" value="ECO:0007669"/>
    <property type="project" value="TreeGrafter"/>
</dbReference>
<evidence type="ECO:0000256" key="9">
    <source>
        <dbReference type="ARBA" id="ARBA00023077"/>
    </source>
</evidence>
<feature type="signal peptide" evidence="15">
    <location>
        <begin position="1"/>
        <end position="25"/>
    </location>
</feature>
<dbReference type="Proteomes" id="UP000321814">
    <property type="component" value="Unassembled WGS sequence"/>
</dbReference>
<dbReference type="GO" id="GO:0009279">
    <property type="term" value="C:cell outer membrane"/>
    <property type="evidence" value="ECO:0007669"/>
    <property type="project" value="UniProtKB-SubCell"/>
</dbReference>